<comment type="cofactor">
    <cofactor evidence="2">
        <name>Mg(2+)</name>
        <dbReference type="ChEBI" id="CHEBI:18420"/>
    </cofactor>
</comment>
<evidence type="ECO:0000313" key="9">
    <source>
        <dbReference type="Proteomes" id="UP000322077"/>
    </source>
</evidence>
<organism evidence="8 9">
    <name type="scientific">Sphingomonas montanisoli</name>
    <dbReference type="NCBI Taxonomy" id="2606412"/>
    <lineage>
        <taxon>Bacteria</taxon>
        <taxon>Pseudomonadati</taxon>
        <taxon>Pseudomonadota</taxon>
        <taxon>Alphaproteobacteria</taxon>
        <taxon>Sphingomonadales</taxon>
        <taxon>Sphingomonadaceae</taxon>
        <taxon>Sphingomonas</taxon>
    </lineage>
</organism>
<accession>A0A5D9C871</accession>
<keyword evidence="6" id="KW-0464">Manganese</keyword>
<evidence type="ECO:0000256" key="3">
    <source>
        <dbReference type="ARBA" id="ARBA00022723"/>
    </source>
</evidence>
<gene>
    <name evidence="8" type="ORF">FYJ91_06520</name>
</gene>
<dbReference type="GO" id="GO:0016818">
    <property type="term" value="F:hydrolase activity, acting on acid anhydrides, in phosphorus-containing anhydrides"/>
    <property type="evidence" value="ECO:0007669"/>
    <property type="project" value="InterPro"/>
</dbReference>
<reference evidence="8 9" key="1">
    <citation type="submission" date="2019-08" db="EMBL/GenBank/DDBJ databases">
        <authorList>
            <person name="Wang G."/>
            <person name="Xu Z."/>
        </authorList>
    </citation>
    <scope>NUCLEOTIDE SEQUENCE [LARGE SCALE GENOMIC DNA]</scope>
    <source>
        <strain evidence="8 9">ZX</strain>
    </source>
</reference>
<feature type="domain" description="Nudix hydrolase" evidence="7">
    <location>
        <begin position="9"/>
        <end position="189"/>
    </location>
</feature>
<dbReference type="InterPro" id="IPR039121">
    <property type="entry name" value="NUDT19"/>
</dbReference>
<evidence type="ECO:0000256" key="5">
    <source>
        <dbReference type="ARBA" id="ARBA00022842"/>
    </source>
</evidence>
<proteinExistence type="predicted"/>
<evidence type="ECO:0000256" key="2">
    <source>
        <dbReference type="ARBA" id="ARBA00001946"/>
    </source>
</evidence>
<dbReference type="RefSeq" id="WP_149521488.1">
    <property type="nucleotide sequence ID" value="NZ_VTOU01000002.1"/>
</dbReference>
<evidence type="ECO:0000256" key="1">
    <source>
        <dbReference type="ARBA" id="ARBA00001936"/>
    </source>
</evidence>
<sequence>MSEPYVPVPAKLSATVLIVRDDPFEVLMVRRRKGNVFNNALVFPGGLADPEDRDAAWLPLVSGAEGLDEQERALRIAALRETYEETGLLIVGEQLGPCGPDLSFEDAVRASGGRLALDRVVRFAHWVTPERGLKRFDTHFFIVRAPDGQDAACDGREAVAIEWLPVADAVARAEADLSFMLPTRLNLRLLSYSVDADAAIAAAEARPHVRVMPTIEDREDGMYSIVPEEAGYGVTAVFLREVGVPIHGSDPAGRGPQPQQ</sequence>
<keyword evidence="3" id="KW-0479">Metal-binding</keyword>
<dbReference type="PANTHER" id="PTHR12318:SF0">
    <property type="entry name" value="ACYL-COENZYME A DIPHOSPHATASE NUDT19"/>
    <property type="match status" value="1"/>
</dbReference>
<keyword evidence="5" id="KW-0460">Magnesium</keyword>
<dbReference type="PANTHER" id="PTHR12318">
    <property type="entry name" value="TESTOSTERONE-REGULATED PROTEIN RP2"/>
    <property type="match status" value="1"/>
</dbReference>
<comment type="caution">
    <text evidence="8">The sequence shown here is derived from an EMBL/GenBank/DDBJ whole genome shotgun (WGS) entry which is preliminary data.</text>
</comment>
<dbReference type="GO" id="GO:0046872">
    <property type="term" value="F:metal ion binding"/>
    <property type="evidence" value="ECO:0007669"/>
    <property type="project" value="UniProtKB-KW"/>
</dbReference>
<name>A0A5D9C871_9SPHN</name>
<dbReference type="EMBL" id="VTOU01000002">
    <property type="protein sequence ID" value="TZG27270.1"/>
    <property type="molecule type" value="Genomic_DNA"/>
</dbReference>
<evidence type="ECO:0000313" key="8">
    <source>
        <dbReference type="EMBL" id="TZG27270.1"/>
    </source>
</evidence>
<dbReference type="CDD" id="cd18870">
    <property type="entry name" value="NUDIX_AcylCoAdiphos_Nudt19"/>
    <property type="match status" value="1"/>
</dbReference>
<evidence type="ECO:0000256" key="6">
    <source>
        <dbReference type="ARBA" id="ARBA00023211"/>
    </source>
</evidence>
<keyword evidence="4 8" id="KW-0378">Hydrolase</keyword>
<dbReference type="InterPro" id="IPR015797">
    <property type="entry name" value="NUDIX_hydrolase-like_dom_sf"/>
</dbReference>
<dbReference type="Gene3D" id="3.90.79.10">
    <property type="entry name" value="Nucleoside Triphosphate Pyrophosphohydrolase"/>
    <property type="match status" value="1"/>
</dbReference>
<keyword evidence="9" id="KW-1185">Reference proteome</keyword>
<dbReference type="AlphaFoldDB" id="A0A5D9C871"/>
<dbReference type="PROSITE" id="PS51462">
    <property type="entry name" value="NUDIX"/>
    <property type="match status" value="1"/>
</dbReference>
<evidence type="ECO:0000256" key="4">
    <source>
        <dbReference type="ARBA" id="ARBA00022801"/>
    </source>
</evidence>
<evidence type="ECO:0000259" key="7">
    <source>
        <dbReference type="PROSITE" id="PS51462"/>
    </source>
</evidence>
<protein>
    <submittedName>
        <fullName evidence="8">NUDIX hydrolase</fullName>
    </submittedName>
</protein>
<dbReference type="SUPFAM" id="SSF55811">
    <property type="entry name" value="Nudix"/>
    <property type="match status" value="1"/>
</dbReference>
<dbReference type="Pfam" id="PF00293">
    <property type="entry name" value="NUDIX"/>
    <property type="match status" value="1"/>
</dbReference>
<dbReference type="Proteomes" id="UP000322077">
    <property type="component" value="Unassembled WGS sequence"/>
</dbReference>
<dbReference type="InterPro" id="IPR000086">
    <property type="entry name" value="NUDIX_hydrolase_dom"/>
</dbReference>
<comment type="cofactor">
    <cofactor evidence="1">
        <name>Mn(2+)</name>
        <dbReference type="ChEBI" id="CHEBI:29035"/>
    </cofactor>
</comment>